<dbReference type="GO" id="GO:0006412">
    <property type="term" value="P:translation"/>
    <property type="evidence" value="ECO:0007669"/>
    <property type="project" value="InterPro"/>
</dbReference>
<evidence type="ECO:0000256" key="2">
    <source>
        <dbReference type="ARBA" id="ARBA00010618"/>
    </source>
</evidence>
<dbReference type="GO" id="GO:0003735">
    <property type="term" value="F:structural constituent of ribosome"/>
    <property type="evidence" value="ECO:0007669"/>
    <property type="project" value="InterPro"/>
</dbReference>
<keyword evidence="4 7" id="KW-0689">Ribosomal protein</keyword>
<dbReference type="InterPro" id="IPR003256">
    <property type="entry name" value="Ribosomal_uL24"/>
</dbReference>
<accession>A0A0V0QC15</accession>
<evidence type="ECO:0000256" key="3">
    <source>
        <dbReference type="ARBA" id="ARBA00011838"/>
    </source>
</evidence>
<dbReference type="SMART" id="SM00739">
    <property type="entry name" value="KOW"/>
    <property type="match status" value="1"/>
</dbReference>
<dbReference type="EMBL" id="LDAU01000205">
    <property type="protein sequence ID" value="KRW99675.1"/>
    <property type="molecule type" value="Genomic_DNA"/>
</dbReference>
<dbReference type="SUPFAM" id="SSF50104">
    <property type="entry name" value="Translation proteins SH3-like domain"/>
    <property type="match status" value="1"/>
</dbReference>
<dbReference type="InterPro" id="IPR057264">
    <property type="entry name" value="Ribosomal_uL24_C"/>
</dbReference>
<dbReference type="PANTHER" id="PTHR12903">
    <property type="entry name" value="MITOCHONDRIAL RIBOSOMAL PROTEIN L24"/>
    <property type="match status" value="1"/>
</dbReference>
<dbReference type="GO" id="GO:1990904">
    <property type="term" value="C:ribonucleoprotein complex"/>
    <property type="evidence" value="ECO:0007669"/>
    <property type="project" value="UniProtKB-KW"/>
</dbReference>
<dbReference type="Proteomes" id="UP000054937">
    <property type="component" value="Unassembled WGS sequence"/>
</dbReference>
<dbReference type="CDD" id="cd06089">
    <property type="entry name" value="KOW_RPL26"/>
    <property type="match status" value="1"/>
</dbReference>
<dbReference type="HAMAP" id="MF_01326_B">
    <property type="entry name" value="Ribosomal_uL24_B"/>
    <property type="match status" value="1"/>
</dbReference>
<dbReference type="FunCoup" id="A0A0V0QC15">
    <property type="interactions" value="198"/>
</dbReference>
<evidence type="ECO:0000256" key="1">
    <source>
        <dbReference type="ARBA" id="ARBA00004072"/>
    </source>
</evidence>
<name>A0A0V0QC15_PSEPJ</name>
<gene>
    <name evidence="9" type="ORF">PPERSA_03476</name>
</gene>
<dbReference type="Pfam" id="PF00467">
    <property type="entry name" value="KOW"/>
    <property type="match status" value="1"/>
</dbReference>
<dbReference type="GO" id="GO:0003723">
    <property type="term" value="F:RNA binding"/>
    <property type="evidence" value="ECO:0007669"/>
    <property type="project" value="InterPro"/>
</dbReference>
<dbReference type="InterPro" id="IPR014722">
    <property type="entry name" value="Rib_uL2_dom2"/>
</dbReference>
<dbReference type="OrthoDB" id="359154at2759"/>
<dbReference type="InParanoid" id="A0A0V0QC15"/>
<evidence type="ECO:0000256" key="5">
    <source>
        <dbReference type="ARBA" id="ARBA00023274"/>
    </source>
</evidence>
<organism evidence="9 10">
    <name type="scientific">Pseudocohnilembus persalinus</name>
    <name type="common">Ciliate</name>
    <dbReference type="NCBI Taxonomy" id="266149"/>
    <lineage>
        <taxon>Eukaryota</taxon>
        <taxon>Sar</taxon>
        <taxon>Alveolata</taxon>
        <taxon>Ciliophora</taxon>
        <taxon>Intramacronucleata</taxon>
        <taxon>Oligohymenophorea</taxon>
        <taxon>Scuticociliatia</taxon>
        <taxon>Philasterida</taxon>
        <taxon>Pseudocohnilembidae</taxon>
        <taxon>Pseudocohnilembus</taxon>
    </lineage>
</organism>
<comment type="subunit">
    <text evidence="3">Part of the 50S ribosomal subunit.</text>
</comment>
<dbReference type="InterPro" id="IPR005825">
    <property type="entry name" value="Ribosomal_uL24_CS"/>
</dbReference>
<evidence type="ECO:0000259" key="8">
    <source>
        <dbReference type="SMART" id="SM00739"/>
    </source>
</evidence>
<sequence>MPQFNFGNSDGKRKTSYQVPFKRWQVIKGDNVIVITGKDKNKSGRVLKVYRKTNKVLIEGINIKMKRFRQDPEQDLKGGIKHIIHPIHVSNVQLIDPETGKPTRIRFGYLADGTKVRLSKKSGSIIEKHISPAANPAVRNKNKIDGIKDTPTEQALEVTYKGEEFSQIKQEFEDFIREKQRKEKLLVFSE</sequence>
<dbReference type="AlphaFoldDB" id="A0A0V0QC15"/>
<dbReference type="OMA" id="DFEWRFT"/>
<dbReference type="InterPro" id="IPR041988">
    <property type="entry name" value="Ribosomal_uL24_KOW"/>
</dbReference>
<evidence type="ECO:0000313" key="10">
    <source>
        <dbReference type="Proteomes" id="UP000054937"/>
    </source>
</evidence>
<dbReference type="InterPro" id="IPR008991">
    <property type="entry name" value="Translation_prot_SH3-like_sf"/>
</dbReference>
<comment type="function">
    <text evidence="1">One of two assembly initiator proteins, it binds directly to the 5'-end of the 23S rRNA, where it nucleates assembly of the 50S subunit.</text>
</comment>
<dbReference type="NCBIfam" id="TIGR01079">
    <property type="entry name" value="rplX_bact"/>
    <property type="match status" value="1"/>
</dbReference>
<evidence type="ECO:0000256" key="6">
    <source>
        <dbReference type="ARBA" id="ARBA00035282"/>
    </source>
</evidence>
<evidence type="ECO:0000256" key="4">
    <source>
        <dbReference type="ARBA" id="ARBA00022980"/>
    </source>
</evidence>
<dbReference type="InterPro" id="IPR005824">
    <property type="entry name" value="KOW"/>
</dbReference>
<proteinExistence type="inferred from homology"/>
<keyword evidence="10" id="KW-1185">Reference proteome</keyword>
<evidence type="ECO:0000313" key="9">
    <source>
        <dbReference type="EMBL" id="KRW99675.1"/>
    </source>
</evidence>
<feature type="domain" description="KOW" evidence="8">
    <location>
        <begin position="25"/>
        <end position="52"/>
    </location>
</feature>
<dbReference type="PROSITE" id="PS01108">
    <property type="entry name" value="RIBOSOMAL_L24"/>
    <property type="match status" value="1"/>
</dbReference>
<reference evidence="9 10" key="1">
    <citation type="journal article" date="2015" name="Sci. Rep.">
        <title>Genome of the facultative scuticociliatosis pathogen Pseudocohnilembus persalinus provides insight into its virulence through horizontal gene transfer.</title>
        <authorList>
            <person name="Xiong J."/>
            <person name="Wang G."/>
            <person name="Cheng J."/>
            <person name="Tian M."/>
            <person name="Pan X."/>
            <person name="Warren A."/>
            <person name="Jiang C."/>
            <person name="Yuan D."/>
            <person name="Miao W."/>
        </authorList>
    </citation>
    <scope>NUCLEOTIDE SEQUENCE [LARGE SCALE GENOMIC DNA]</scope>
    <source>
        <strain evidence="9">36N120E</strain>
    </source>
</reference>
<protein>
    <recommendedName>
        <fullName evidence="6">Large ribosomal subunit protein uL24c</fullName>
    </recommendedName>
</protein>
<dbReference type="Gene3D" id="2.30.30.30">
    <property type="match status" value="1"/>
</dbReference>
<comment type="similarity">
    <text evidence="2 7">Belongs to the universal ribosomal protein uL24 family.</text>
</comment>
<comment type="caution">
    <text evidence="9">The sequence shown here is derived from an EMBL/GenBank/DDBJ whole genome shotgun (WGS) entry which is preliminary data.</text>
</comment>
<keyword evidence="5 7" id="KW-0687">Ribonucleoprotein</keyword>
<evidence type="ECO:0000256" key="7">
    <source>
        <dbReference type="RuleBase" id="RU003477"/>
    </source>
</evidence>
<dbReference type="Pfam" id="PF17136">
    <property type="entry name" value="ribosomal_L24"/>
    <property type="match status" value="1"/>
</dbReference>
<dbReference type="GO" id="GO:0005840">
    <property type="term" value="C:ribosome"/>
    <property type="evidence" value="ECO:0007669"/>
    <property type="project" value="UniProtKB-KW"/>
</dbReference>